<organism evidence="3 4">
    <name type="scientific">Aduncisulcus paluster</name>
    <dbReference type="NCBI Taxonomy" id="2918883"/>
    <lineage>
        <taxon>Eukaryota</taxon>
        <taxon>Metamonada</taxon>
        <taxon>Carpediemonas-like organisms</taxon>
        <taxon>Aduncisulcus</taxon>
    </lineage>
</organism>
<reference evidence="3" key="1">
    <citation type="submission" date="2022-03" db="EMBL/GenBank/DDBJ databases">
        <title>Draft genome sequence of Aduncisulcus paluster, a free-living microaerophilic Fornicata.</title>
        <authorList>
            <person name="Yuyama I."/>
            <person name="Kume K."/>
            <person name="Tamura T."/>
            <person name="Inagaki Y."/>
            <person name="Hashimoto T."/>
        </authorList>
    </citation>
    <scope>NUCLEOTIDE SEQUENCE</scope>
    <source>
        <strain evidence="3">NY0171</strain>
    </source>
</reference>
<feature type="compositionally biased region" description="Basic residues" evidence="1">
    <location>
        <begin position="8"/>
        <end position="18"/>
    </location>
</feature>
<feature type="region of interest" description="Disordered" evidence="1">
    <location>
        <begin position="154"/>
        <end position="288"/>
    </location>
</feature>
<dbReference type="SUPFAM" id="SSF102848">
    <property type="entry name" value="NSFL1 (p97 ATPase) cofactor p47, SEP domain"/>
    <property type="match status" value="1"/>
</dbReference>
<feature type="compositionally biased region" description="Basic and acidic residues" evidence="1">
    <location>
        <begin position="520"/>
        <end position="545"/>
    </location>
</feature>
<feature type="compositionally biased region" description="Low complexity" evidence="1">
    <location>
        <begin position="254"/>
        <end position="288"/>
    </location>
</feature>
<evidence type="ECO:0000259" key="2">
    <source>
        <dbReference type="PROSITE" id="PS51399"/>
    </source>
</evidence>
<evidence type="ECO:0000256" key="1">
    <source>
        <dbReference type="SAM" id="MobiDB-lite"/>
    </source>
</evidence>
<evidence type="ECO:0000313" key="3">
    <source>
        <dbReference type="EMBL" id="GKT32707.1"/>
    </source>
</evidence>
<dbReference type="InterPro" id="IPR036241">
    <property type="entry name" value="NSFL1C_SEP_dom_sf"/>
</dbReference>
<keyword evidence="4" id="KW-1185">Reference proteome</keyword>
<dbReference type="Proteomes" id="UP001057375">
    <property type="component" value="Unassembled WGS sequence"/>
</dbReference>
<feature type="region of interest" description="Disordered" evidence="1">
    <location>
        <begin position="518"/>
        <end position="567"/>
    </location>
</feature>
<gene>
    <name evidence="3" type="ORF">ADUPG1_006791</name>
</gene>
<comment type="caution">
    <text evidence="3">The sequence shown here is derived from an EMBL/GenBank/DDBJ whole genome shotgun (WGS) entry which is preliminary data.</text>
</comment>
<feature type="domain" description="SEP" evidence="2">
    <location>
        <begin position="361"/>
        <end position="428"/>
    </location>
</feature>
<proteinExistence type="predicted"/>
<dbReference type="InterPro" id="IPR012989">
    <property type="entry name" value="SEP_domain"/>
</dbReference>
<feature type="non-terminal residue" evidence="3">
    <location>
        <position position="567"/>
    </location>
</feature>
<feature type="compositionally biased region" description="Polar residues" evidence="1">
    <location>
        <begin position="182"/>
        <end position="192"/>
    </location>
</feature>
<evidence type="ECO:0000313" key="4">
    <source>
        <dbReference type="Proteomes" id="UP001057375"/>
    </source>
</evidence>
<name>A0ABQ5KJL6_9EUKA</name>
<protein>
    <recommendedName>
        <fullName evidence="2">SEP domain-containing protein</fullName>
    </recommendedName>
</protein>
<dbReference type="EMBL" id="BQXS01010039">
    <property type="protein sequence ID" value="GKT32707.1"/>
    <property type="molecule type" value="Genomic_DNA"/>
</dbReference>
<dbReference type="PROSITE" id="PS51399">
    <property type="entry name" value="SEP"/>
    <property type="match status" value="1"/>
</dbReference>
<feature type="compositionally biased region" description="Basic and acidic residues" evidence="1">
    <location>
        <begin position="210"/>
        <end position="234"/>
    </location>
</feature>
<feature type="region of interest" description="Disordered" evidence="1">
    <location>
        <begin position="1"/>
        <end position="23"/>
    </location>
</feature>
<feature type="compositionally biased region" description="Acidic residues" evidence="1">
    <location>
        <begin position="556"/>
        <end position="567"/>
    </location>
</feature>
<accession>A0ABQ5KJL6</accession>
<sequence length="567" mass="63445">MDITSIKYSKKKDKHKKEPTKPREYMGKYVYKSLSENITAAREGGAKSGFVTSLAKKLAQSESQIRSLKAHLYSVEMENASLKERLDKVEENEDIFLELESLRAFITFKGLDDELKFYCGASLPGASKPKSSIITKKLITPPRHDDRDIHVQVKQIDTRSRSTSSSTSLPFSSVNAKAPSQIIRSQRPSSANLRLRVPLPTIGKGKNKIHMMDHKPGYSQDRDDKDSDRFEVRQGSHRRSPMSARSNSNIPLVAPSSESIASSPPSGESSTINPSSSVSSKSEASPPFSWASDKHIVRITPIDELPGGSGRMPEKEETIPNLPFDLISQKLDHLNKVTGQGEKRRFVQSSAGSKHFVMASLPTVQILFFKNGCVVGDHEFCAYNSAAGALTIRDISGGFLPRQLARDYPEGCIIDYKVYKDTKHGGCSTILGKFQRKYDKENKDFRFQQRWKGEKKVIGKEGEEKGKAVEKQHKQTFETGRKEGKKYKFELGESRCLNQENGKQDLGATLPSVRAGRAALQREMERKKHNIEETKEGESKPKETILGDISLNPSEEKEEEEVNSEDM</sequence>